<dbReference type="EMBL" id="JFHU01000212">
    <property type="protein sequence ID" value="EXX85751.1"/>
    <property type="molecule type" value="Genomic_DNA"/>
</dbReference>
<evidence type="ECO:0000313" key="3">
    <source>
        <dbReference type="Proteomes" id="UP000053750"/>
    </source>
</evidence>
<dbReference type="AlphaFoldDB" id="A0A9W5RZD8"/>
<dbReference type="RefSeq" id="WP_036584923.1">
    <property type="nucleotide sequence ID" value="NZ_KK082192.1"/>
</dbReference>
<reference evidence="2 3" key="1">
    <citation type="submission" date="2014-02" db="EMBL/GenBank/DDBJ databases">
        <title>Genome sequence of Paenibacillus darwinianus reveals adaptive mechanisms for survival in Antarctic soils.</title>
        <authorList>
            <person name="Dsouza M."/>
            <person name="Taylor M.W."/>
            <person name="Turner S.J."/>
            <person name="Aislabie J."/>
        </authorList>
    </citation>
    <scope>NUCLEOTIDE SEQUENCE [LARGE SCALE GENOMIC DNA]</scope>
    <source>
        <strain evidence="2 3">CE1</strain>
    </source>
</reference>
<feature type="transmembrane region" description="Helical" evidence="1">
    <location>
        <begin position="65"/>
        <end position="86"/>
    </location>
</feature>
<dbReference type="InterPro" id="IPR019277">
    <property type="entry name" value="DUF2304"/>
</dbReference>
<evidence type="ECO:0000313" key="2">
    <source>
        <dbReference type="EMBL" id="EXX85751.1"/>
    </source>
</evidence>
<dbReference type="Pfam" id="PF10066">
    <property type="entry name" value="DUF2304"/>
    <property type="match status" value="1"/>
</dbReference>
<keyword evidence="1" id="KW-1133">Transmembrane helix</keyword>
<keyword evidence="1" id="KW-0812">Transmembrane</keyword>
<evidence type="ECO:0000256" key="1">
    <source>
        <dbReference type="SAM" id="Phobius"/>
    </source>
</evidence>
<sequence>MRDPVLLNGFVLTVGLLFSGYVVSLLVRKKINEKNTLVWLGSAIIILILSVNPEILDTMARWTGVAYPPTLLFLLSLLVLLLLSLYQSIQISALHDKIKELSQYIALRDAENQTDLEERSRHSKGA</sequence>
<comment type="caution">
    <text evidence="2">The sequence shown here is derived from an EMBL/GenBank/DDBJ whole genome shotgun (WGS) entry which is preliminary data.</text>
</comment>
<evidence type="ECO:0008006" key="4">
    <source>
        <dbReference type="Google" id="ProtNLM"/>
    </source>
</evidence>
<gene>
    <name evidence="2" type="ORF">BG53_07705</name>
</gene>
<keyword evidence="1" id="KW-0472">Membrane</keyword>
<name>A0A9W5RZD8_9BACL</name>
<proteinExistence type="predicted"/>
<protein>
    <recommendedName>
        <fullName evidence="4">DUF2304 domain-containing protein</fullName>
    </recommendedName>
</protein>
<accession>A0A9W5RZD8</accession>
<feature type="transmembrane region" description="Helical" evidence="1">
    <location>
        <begin position="6"/>
        <end position="27"/>
    </location>
</feature>
<feature type="transmembrane region" description="Helical" evidence="1">
    <location>
        <begin position="36"/>
        <end position="53"/>
    </location>
</feature>
<organism evidence="2 3">
    <name type="scientific">Paenibacillus darwinianus</name>
    <dbReference type="NCBI Taxonomy" id="1380763"/>
    <lineage>
        <taxon>Bacteria</taxon>
        <taxon>Bacillati</taxon>
        <taxon>Bacillota</taxon>
        <taxon>Bacilli</taxon>
        <taxon>Bacillales</taxon>
        <taxon>Paenibacillaceae</taxon>
        <taxon>Paenibacillus</taxon>
    </lineage>
</organism>
<dbReference type="Proteomes" id="UP000053750">
    <property type="component" value="Unassembled WGS sequence"/>
</dbReference>
<keyword evidence="3" id="KW-1185">Reference proteome</keyword>